<evidence type="ECO:0000313" key="1">
    <source>
        <dbReference type="EMBL" id="KKL99355.1"/>
    </source>
</evidence>
<protein>
    <submittedName>
        <fullName evidence="1">Uncharacterized protein</fullName>
    </submittedName>
</protein>
<dbReference type="EMBL" id="LAZR01017697">
    <property type="protein sequence ID" value="KKL99355.1"/>
    <property type="molecule type" value="Genomic_DNA"/>
</dbReference>
<gene>
    <name evidence="1" type="ORF">LCGC14_1815250</name>
</gene>
<organism evidence="1">
    <name type="scientific">marine sediment metagenome</name>
    <dbReference type="NCBI Taxonomy" id="412755"/>
    <lineage>
        <taxon>unclassified sequences</taxon>
        <taxon>metagenomes</taxon>
        <taxon>ecological metagenomes</taxon>
    </lineage>
</organism>
<accession>A0A0F9J0D4</accession>
<name>A0A0F9J0D4_9ZZZZ</name>
<reference evidence="1" key="1">
    <citation type="journal article" date="2015" name="Nature">
        <title>Complex archaea that bridge the gap between prokaryotes and eukaryotes.</title>
        <authorList>
            <person name="Spang A."/>
            <person name="Saw J.H."/>
            <person name="Jorgensen S.L."/>
            <person name="Zaremba-Niedzwiedzka K."/>
            <person name="Martijn J."/>
            <person name="Lind A.E."/>
            <person name="van Eijk R."/>
            <person name="Schleper C."/>
            <person name="Guy L."/>
            <person name="Ettema T.J."/>
        </authorList>
    </citation>
    <scope>NUCLEOTIDE SEQUENCE</scope>
</reference>
<proteinExistence type="predicted"/>
<comment type="caution">
    <text evidence="1">The sequence shown here is derived from an EMBL/GenBank/DDBJ whole genome shotgun (WGS) entry which is preliminary data.</text>
</comment>
<dbReference type="AlphaFoldDB" id="A0A0F9J0D4"/>
<sequence length="207" mass="20892">MRKEGSPTGNLVLEVFATDGAGAPTGGALGSDTVSATAATSFAIKTFTLDTPTPLDANTVYIVTIKAVDTSVGNRLEWQRDDGGNPYAGGSQNYSIDSGANWTLATSDDFAFEINSHPRAGRLYKTDASFADERITGFIGSAGESITAGTNGSIVAAGVVAGASGLTVGGKVYLSDTPGAVSSSAGSNSKTVGLAYSATEVIINYSI</sequence>
<dbReference type="NCBIfam" id="NF041539">
    <property type="entry name" value="choice_anch_R"/>
    <property type="match status" value="1"/>
</dbReference>